<dbReference type="EMBL" id="CAMXCT030006578">
    <property type="protein sequence ID" value="CAL4803645.1"/>
    <property type="molecule type" value="Genomic_DNA"/>
</dbReference>
<dbReference type="AlphaFoldDB" id="A0A9P1GKG8"/>
<sequence>MAKNVDAVDLTEAEGMEEFVEGSGGEKEDVDRKCCRQGGKGSGNQSGMVGSPVKRRRSSGSGAAAVAVDVGSIAALADVAPRERVNVKGYLMYIPAEARTVTMRASVKSLTQQEKPVCTRLLADHGSVVQVSFWGDIATRWQAPLAEALEAAEEGEWPYLQLECCEVVAVADSLPSLPLRKLQSTGGTVVHILQPGALKISPVAASVISDFSVFGSCVKTPLVVHVQGKADMVSQQRFNRDDVPMRELRLTDGKGLGLACMLYGDSAEQLVPQGAFFPIFYGEGRPPLPDKEADGYFWGF</sequence>
<protein>
    <submittedName>
        <fullName evidence="2">Uncharacterized protein</fullName>
    </submittedName>
</protein>
<keyword evidence="4" id="KW-1185">Reference proteome</keyword>
<evidence type="ECO:0000313" key="2">
    <source>
        <dbReference type="EMBL" id="CAI4016333.1"/>
    </source>
</evidence>
<dbReference type="EMBL" id="CAMXCT020006578">
    <property type="protein sequence ID" value="CAL1169708.1"/>
    <property type="molecule type" value="Genomic_DNA"/>
</dbReference>
<organism evidence="2">
    <name type="scientific">Cladocopium goreaui</name>
    <dbReference type="NCBI Taxonomy" id="2562237"/>
    <lineage>
        <taxon>Eukaryota</taxon>
        <taxon>Sar</taxon>
        <taxon>Alveolata</taxon>
        <taxon>Dinophyceae</taxon>
        <taxon>Suessiales</taxon>
        <taxon>Symbiodiniaceae</taxon>
        <taxon>Cladocopium</taxon>
    </lineage>
</organism>
<dbReference type="EMBL" id="CAMXCT010006578">
    <property type="protein sequence ID" value="CAI4016333.1"/>
    <property type="molecule type" value="Genomic_DNA"/>
</dbReference>
<feature type="compositionally biased region" description="Basic and acidic residues" evidence="1">
    <location>
        <begin position="24"/>
        <end position="34"/>
    </location>
</feature>
<evidence type="ECO:0000256" key="1">
    <source>
        <dbReference type="SAM" id="MobiDB-lite"/>
    </source>
</evidence>
<evidence type="ECO:0000313" key="4">
    <source>
        <dbReference type="Proteomes" id="UP001152797"/>
    </source>
</evidence>
<accession>A0A9P1GKG8</accession>
<reference evidence="3 4" key="2">
    <citation type="submission" date="2024-05" db="EMBL/GenBank/DDBJ databases">
        <authorList>
            <person name="Chen Y."/>
            <person name="Shah S."/>
            <person name="Dougan E. K."/>
            <person name="Thang M."/>
            <person name="Chan C."/>
        </authorList>
    </citation>
    <scope>NUCLEOTIDE SEQUENCE [LARGE SCALE GENOMIC DNA]</scope>
</reference>
<comment type="caution">
    <text evidence="2">The sequence shown here is derived from an EMBL/GenBank/DDBJ whole genome shotgun (WGS) entry which is preliminary data.</text>
</comment>
<gene>
    <name evidence="2" type="ORF">C1SCF055_LOCUS41085</name>
</gene>
<name>A0A9P1GKG8_9DINO</name>
<feature type="region of interest" description="Disordered" evidence="1">
    <location>
        <begin position="17"/>
        <end position="57"/>
    </location>
</feature>
<dbReference type="Proteomes" id="UP001152797">
    <property type="component" value="Unassembled WGS sequence"/>
</dbReference>
<reference evidence="2" key="1">
    <citation type="submission" date="2022-10" db="EMBL/GenBank/DDBJ databases">
        <authorList>
            <person name="Chen Y."/>
            <person name="Dougan E. K."/>
            <person name="Chan C."/>
            <person name="Rhodes N."/>
            <person name="Thang M."/>
        </authorList>
    </citation>
    <scope>NUCLEOTIDE SEQUENCE</scope>
</reference>
<proteinExistence type="predicted"/>
<evidence type="ECO:0000313" key="3">
    <source>
        <dbReference type="EMBL" id="CAL4803645.1"/>
    </source>
</evidence>